<dbReference type="Proteomes" id="UP000250235">
    <property type="component" value="Unassembled WGS sequence"/>
</dbReference>
<gene>
    <name evidence="1" type="ORF">F511_35454</name>
</gene>
<keyword evidence="2" id="KW-1185">Reference proteome</keyword>
<protein>
    <submittedName>
        <fullName evidence="1">Uncharacterized protein</fullName>
    </submittedName>
</protein>
<evidence type="ECO:0000313" key="1">
    <source>
        <dbReference type="EMBL" id="KZV44798.1"/>
    </source>
</evidence>
<proteinExistence type="predicted"/>
<reference evidence="1 2" key="1">
    <citation type="journal article" date="2015" name="Proc. Natl. Acad. Sci. U.S.A.">
        <title>The resurrection genome of Boea hygrometrica: A blueprint for survival of dehydration.</title>
        <authorList>
            <person name="Xiao L."/>
            <person name="Yang G."/>
            <person name="Zhang L."/>
            <person name="Yang X."/>
            <person name="Zhao S."/>
            <person name="Ji Z."/>
            <person name="Zhou Q."/>
            <person name="Hu M."/>
            <person name="Wang Y."/>
            <person name="Chen M."/>
            <person name="Xu Y."/>
            <person name="Jin H."/>
            <person name="Xiao X."/>
            <person name="Hu G."/>
            <person name="Bao F."/>
            <person name="Hu Y."/>
            <person name="Wan P."/>
            <person name="Li L."/>
            <person name="Deng X."/>
            <person name="Kuang T."/>
            <person name="Xiang C."/>
            <person name="Zhu J.K."/>
            <person name="Oliver M.J."/>
            <person name="He Y."/>
        </authorList>
    </citation>
    <scope>NUCLEOTIDE SEQUENCE [LARGE SCALE GENOMIC DNA]</scope>
    <source>
        <strain evidence="2">cv. XS01</strain>
    </source>
</reference>
<sequence length="134" mass="14596">MLKMEGDVGDLSEICMLRCVLVCLREFSRVGGETVSFWVLVKSGVAGVNVHPNPISVDCRRFSSPFGARLAALSSSSLGLSIDTSLETGVAGFEEHEFVVEFVFLHDCGPVACLFFNRFGVSDSLPIKFLMRAE</sequence>
<name>A0A2Z7CD05_9LAMI</name>
<dbReference type="EMBL" id="KQ996496">
    <property type="protein sequence ID" value="KZV44798.1"/>
    <property type="molecule type" value="Genomic_DNA"/>
</dbReference>
<accession>A0A2Z7CD05</accession>
<evidence type="ECO:0000313" key="2">
    <source>
        <dbReference type="Proteomes" id="UP000250235"/>
    </source>
</evidence>
<organism evidence="1 2">
    <name type="scientific">Dorcoceras hygrometricum</name>
    <dbReference type="NCBI Taxonomy" id="472368"/>
    <lineage>
        <taxon>Eukaryota</taxon>
        <taxon>Viridiplantae</taxon>
        <taxon>Streptophyta</taxon>
        <taxon>Embryophyta</taxon>
        <taxon>Tracheophyta</taxon>
        <taxon>Spermatophyta</taxon>
        <taxon>Magnoliopsida</taxon>
        <taxon>eudicotyledons</taxon>
        <taxon>Gunneridae</taxon>
        <taxon>Pentapetalae</taxon>
        <taxon>asterids</taxon>
        <taxon>lamiids</taxon>
        <taxon>Lamiales</taxon>
        <taxon>Gesneriaceae</taxon>
        <taxon>Didymocarpoideae</taxon>
        <taxon>Trichosporeae</taxon>
        <taxon>Loxocarpinae</taxon>
        <taxon>Dorcoceras</taxon>
    </lineage>
</organism>
<dbReference type="AlphaFoldDB" id="A0A2Z7CD05"/>